<dbReference type="InterPro" id="IPR052797">
    <property type="entry name" value="RegFact_GeneExpr_CellDeath"/>
</dbReference>
<gene>
    <name evidence="3" type="ORF">DAPPUDRAFT_97723</name>
</gene>
<keyword evidence="4" id="KW-1185">Reference proteome</keyword>
<reference evidence="3 4" key="1">
    <citation type="journal article" date="2011" name="Science">
        <title>The ecoresponsive genome of Daphnia pulex.</title>
        <authorList>
            <person name="Colbourne J.K."/>
            <person name="Pfrender M.E."/>
            <person name="Gilbert D."/>
            <person name="Thomas W.K."/>
            <person name="Tucker A."/>
            <person name="Oakley T.H."/>
            <person name="Tokishita S."/>
            <person name="Aerts A."/>
            <person name="Arnold G.J."/>
            <person name="Basu M.K."/>
            <person name="Bauer D.J."/>
            <person name="Caceres C.E."/>
            <person name="Carmel L."/>
            <person name="Casola C."/>
            <person name="Choi J.H."/>
            <person name="Detter J.C."/>
            <person name="Dong Q."/>
            <person name="Dusheyko S."/>
            <person name="Eads B.D."/>
            <person name="Frohlich T."/>
            <person name="Geiler-Samerotte K.A."/>
            <person name="Gerlach D."/>
            <person name="Hatcher P."/>
            <person name="Jogdeo S."/>
            <person name="Krijgsveld J."/>
            <person name="Kriventseva E.V."/>
            <person name="Kultz D."/>
            <person name="Laforsch C."/>
            <person name="Lindquist E."/>
            <person name="Lopez J."/>
            <person name="Manak J.R."/>
            <person name="Muller J."/>
            <person name="Pangilinan J."/>
            <person name="Patwardhan R.P."/>
            <person name="Pitluck S."/>
            <person name="Pritham E.J."/>
            <person name="Rechtsteiner A."/>
            <person name="Rho M."/>
            <person name="Rogozin I.B."/>
            <person name="Sakarya O."/>
            <person name="Salamov A."/>
            <person name="Schaack S."/>
            <person name="Shapiro H."/>
            <person name="Shiga Y."/>
            <person name="Skalitzky C."/>
            <person name="Smith Z."/>
            <person name="Souvorov A."/>
            <person name="Sung W."/>
            <person name="Tang Z."/>
            <person name="Tsuchiya D."/>
            <person name="Tu H."/>
            <person name="Vos H."/>
            <person name="Wang M."/>
            <person name="Wolf Y.I."/>
            <person name="Yamagata H."/>
            <person name="Yamada T."/>
            <person name="Ye Y."/>
            <person name="Shaw J.R."/>
            <person name="Andrews J."/>
            <person name="Crease T.J."/>
            <person name="Tang H."/>
            <person name="Lucas S.M."/>
            <person name="Robertson H.M."/>
            <person name="Bork P."/>
            <person name="Koonin E.V."/>
            <person name="Zdobnov E.M."/>
            <person name="Grigoriev I.V."/>
            <person name="Lynch M."/>
            <person name="Boore J.L."/>
        </authorList>
    </citation>
    <scope>NUCLEOTIDE SEQUENCE [LARGE SCALE GENOMIC DNA]</scope>
</reference>
<dbReference type="InterPro" id="IPR013087">
    <property type="entry name" value="Znf_C2H2_type"/>
</dbReference>
<feature type="region of interest" description="Disordered" evidence="1">
    <location>
        <begin position="185"/>
        <end position="207"/>
    </location>
</feature>
<accession>E9G141</accession>
<sequence>MENDPGYFTATLPESSSDIDGELTILVDEDGEMVLDISQTLSNFVDQNQEGSLVIITTDESSSQLDNSTFTCNVSQENACENSFQLENTSGFVDDSHLSIPQVPTVVSDLNKDQAQFFLPSNTSDVSNYVSPVYITGEGQTLFVMESSLQGASSQVMTIDSQTNFSEENHGCDITSSKIRRLLPKPPISNSTDAQPNTPAALGQKKRHKNISTLNYEICPMNPDVVVTTGDGPTAQNFFVCDKCPTEEPMKFARFEELSRHYGKMHHLRLVKNASVYCREENCPFKSWRVDDLRKHLTMVHGFQMESQIHNFTSMEEFLAWKTSEEKSSASKFNRSSGDQQIRRSDNQKVSVYIYYACNRSGTKRIRACKESVKKKKSNRPDSIKMNGTCTASIRLIHDKVLNRISCDYCPTHYGHDIKEPHRQNLSKQEKDWILELLCRGWNSDEIVKTLRNGTITGTSIRMMSVTRQDVFNVCRSHGVANFERRDPDDKSSVKLWVDELRSKSSVLIWNPEDNVLLLAVMNENQTVLARIHSRIVYVTDISFTWDRHHRLIALSALSTIDDEAYLLAYAITDQDGLEALQAVFAAVQAKLGQTFQPEFVFSQDPSRVADAWIPGTDSFPIFLCPPWNELHFQVEKEWDEGRVKYIDNDLKREAVKKSLDILLAESDPSKFSTFLQLVNGMLNADESLHRFSQFFVTSYAQQAAHWSRFHPLPDCSSLQRLNVELELIARRCRALKRLDKCIYSLEFLASNQPYQPMTEFRCSSTQKESQEVCNLRRAIAEQMKTLERVAHECDNLDALKRINGAIRQALE</sequence>
<dbReference type="EMBL" id="GL732529">
    <property type="protein sequence ID" value="EFX86601.1"/>
    <property type="molecule type" value="Genomic_DNA"/>
</dbReference>
<dbReference type="PhylomeDB" id="E9G141"/>
<feature type="compositionally biased region" description="Polar residues" evidence="1">
    <location>
        <begin position="188"/>
        <end position="198"/>
    </location>
</feature>
<dbReference type="Proteomes" id="UP000000305">
    <property type="component" value="Unassembled WGS sequence"/>
</dbReference>
<dbReference type="PANTHER" id="PTHR33936">
    <property type="entry name" value="PROTEIN CBG17840"/>
    <property type="match status" value="1"/>
</dbReference>
<dbReference type="SMART" id="SM00355">
    <property type="entry name" value="ZnF_C2H2"/>
    <property type="match status" value="2"/>
</dbReference>
<dbReference type="OMA" id="NICIHEY"/>
<dbReference type="InParanoid" id="E9G141"/>
<dbReference type="OrthoDB" id="6341434at2759"/>
<feature type="domain" description="C2H2-type" evidence="2">
    <location>
        <begin position="239"/>
        <end position="266"/>
    </location>
</feature>
<organism evidence="3 4">
    <name type="scientific">Daphnia pulex</name>
    <name type="common">Water flea</name>
    <dbReference type="NCBI Taxonomy" id="6669"/>
    <lineage>
        <taxon>Eukaryota</taxon>
        <taxon>Metazoa</taxon>
        <taxon>Ecdysozoa</taxon>
        <taxon>Arthropoda</taxon>
        <taxon>Crustacea</taxon>
        <taxon>Branchiopoda</taxon>
        <taxon>Diplostraca</taxon>
        <taxon>Cladocera</taxon>
        <taxon>Anomopoda</taxon>
        <taxon>Daphniidae</taxon>
        <taxon>Daphnia</taxon>
    </lineage>
</organism>
<dbReference type="PANTHER" id="PTHR33936:SF1">
    <property type="entry name" value="PROTEIN CBG06911"/>
    <property type="match status" value="1"/>
</dbReference>
<feature type="domain" description="C2H2-type" evidence="2">
    <location>
        <begin position="276"/>
        <end position="301"/>
    </location>
</feature>
<dbReference type="AlphaFoldDB" id="E9G141"/>
<evidence type="ECO:0000313" key="3">
    <source>
        <dbReference type="EMBL" id="EFX86601.1"/>
    </source>
</evidence>
<dbReference type="HOGENOM" id="CLU_347571_0_0_1"/>
<dbReference type="eggNOG" id="ENOG502QVXX">
    <property type="taxonomic scope" value="Eukaryota"/>
</dbReference>
<evidence type="ECO:0000256" key="1">
    <source>
        <dbReference type="SAM" id="MobiDB-lite"/>
    </source>
</evidence>
<dbReference type="KEGG" id="dpx:DAPPUDRAFT_97723"/>
<name>E9G141_DAPPU</name>
<proteinExistence type="predicted"/>
<protein>
    <recommendedName>
        <fullName evidence="2">C2H2-type domain-containing protein</fullName>
    </recommendedName>
</protein>
<evidence type="ECO:0000313" key="4">
    <source>
        <dbReference type="Proteomes" id="UP000000305"/>
    </source>
</evidence>
<evidence type="ECO:0000259" key="2">
    <source>
        <dbReference type="SMART" id="SM00355"/>
    </source>
</evidence>